<comment type="caution">
    <text evidence="2">Lacks conserved residue(s) required for the propagation of feature annotation.</text>
</comment>
<feature type="domain" description="LptD C-terminal" evidence="3">
    <location>
        <begin position="465"/>
        <end position="831"/>
    </location>
</feature>
<keyword evidence="2" id="KW-0472">Membrane</keyword>
<dbReference type="InterPro" id="IPR007543">
    <property type="entry name" value="LptD_C"/>
</dbReference>
<dbReference type="Pfam" id="PF19838">
    <property type="entry name" value="LptD_2"/>
    <property type="match status" value="1"/>
</dbReference>
<evidence type="ECO:0000259" key="3">
    <source>
        <dbReference type="Pfam" id="PF04453"/>
    </source>
</evidence>
<keyword evidence="6" id="KW-1185">Reference proteome</keyword>
<evidence type="ECO:0000313" key="6">
    <source>
        <dbReference type="Proteomes" id="UP000548632"/>
    </source>
</evidence>
<dbReference type="Pfam" id="PF04453">
    <property type="entry name" value="LptD"/>
    <property type="match status" value="1"/>
</dbReference>
<organism evidence="5 6">
    <name type="scientific">Thiospirillum jenense</name>
    <dbReference type="NCBI Taxonomy" id="1653858"/>
    <lineage>
        <taxon>Bacteria</taxon>
        <taxon>Pseudomonadati</taxon>
        <taxon>Pseudomonadota</taxon>
        <taxon>Gammaproteobacteria</taxon>
        <taxon>Chromatiales</taxon>
        <taxon>Chromatiaceae</taxon>
        <taxon>Thiospirillum</taxon>
    </lineage>
</organism>
<name>A0A839HLE5_9GAMM</name>
<feature type="domain" description="LPS-assembly protein LptD central" evidence="4">
    <location>
        <begin position="360"/>
        <end position="439"/>
    </location>
</feature>
<proteinExistence type="inferred from homology"/>
<keyword evidence="1 2" id="KW-0998">Cell outer membrane</keyword>
<dbReference type="PANTHER" id="PTHR30189">
    <property type="entry name" value="LPS-ASSEMBLY PROTEIN"/>
    <property type="match status" value="1"/>
</dbReference>
<dbReference type="GO" id="GO:0009279">
    <property type="term" value="C:cell outer membrane"/>
    <property type="evidence" value="ECO:0007669"/>
    <property type="project" value="UniProtKB-SubCell"/>
</dbReference>
<comment type="caution">
    <text evidence="5">The sequence shown here is derived from an EMBL/GenBank/DDBJ whole genome shotgun (WGS) entry which is preliminary data.</text>
</comment>
<dbReference type="EMBL" id="JABVCQ010000038">
    <property type="protein sequence ID" value="MBB1127149.1"/>
    <property type="molecule type" value="Genomic_DNA"/>
</dbReference>
<comment type="subcellular location">
    <subcellularLocation>
        <location evidence="2">Cell outer membrane</location>
    </subcellularLocation>
</comment>
<dbReference type="RefSeq" id="WP_238787657.1">
    <property type="nucleotide sequence ID" value="NZ_JABVCQ010000038.1"/>
</dbReference>
<comment type="subunit">
    <text evidence="2">Component of the lipopolysaccharide transport and assembly complex. Interacts with LptE and LptA.</text>
</comment>
<dbReference type="PANTHER" id="PTHR30189:SF1">
    <property type="entry name" value="LPS-ASSEMBLY PROTEIN LPTD"/>
    <property type="match status" value="1"/>
</dbReference>
<evidence type="ECO:0000259" key="4">
    <source>
        <dbReference type="Pfam" id="PF19838"/>
    </source>
</evidence>
<keyword evidence="2" id="KW-0732">Signal</keyword>
<evidence type="ECO:0000256" key="2">
    <source>
        <dbReference type="HAMAP-Rule" id="MF_01411"/>
    </source>
</evidence>
<comment type="function">
    <text evidence="2">Together with LptE, is involved in the assembly of lipopolysaccharide (LPS) at the surface of the outer membrane.</text>
</comment>
<dbReference type="HAMAP" id="MF_01411">
    <property type="entry name" value="LPS_assembly_LptD"/>
    <property type="match status" value="1"/>
</dbReference>
<protein>
    <recommendedName>
        <fullName evidence="2">LPS-assembly protein LptD</fullName>
    </recommendedName>
</protein>
<dbReference type="AlphaFoldDB" id="A0A839HLE5"/>
<dbReference type="GO" id="GO:1990351">
    <property type="term" value="C:transporter complex"/>
    <property type="evidence" value="ECO:0007669"/>
    <property type="project" value="TreeGrafter"/>
</dbReference>
<evidence type="ECO:0000313" key="5">
    <source>
        <dbReference type="EMBL" id="MBB1127149.1"/>
    </source>
</evidence>
<dbReference type="GO" id="GO:0015920">
    <property type="term" value="P:lipopolysaccharide transport"/>
    <property type="evidence" value="ECO:0007669"/>
    <property type="project" value="InterPro"/>
</dbReference>
<dbReference type="Gene3D" id="2.60.450.10">
    <property type="entry name" value="Lipopolysaccharide (LPS) transport protein A like domain"/>
    <property type="match status" value="1"/>
</dbReference>
<dbReference type="GO" id="GO:0043165">
    <property type="term" value="P:Gram-negative-bacterium-type cell outer membrane assembly"/>
    <property type="evidence" value="ECO:0007669"/>
    <property type="project" value="UniProtKB-UniRule"/>
</dbReference>
<comment type="similarity">
    <text evidence="2">Belongs to the LptD family.</text>
</comment>
<sequence length="909" mass="102350">MAIKATPPFTTFNHVWLLIAVAFLVPQIAIANWQCHLIRPPNFWDCGLATPLPLSFTSSTTIASPPITTPIAPPEFTVPASQITIPDVMPLTTGELPPPPIDPTLTDIEQSSGASYQSHLAHSTAQLEHFERNNSATEPLWILPPQVIPPSPDSVLPVQQMVRERGYLDTPPTIAMAGEELADFTIAQVHQGLSWDYCGPRPIALGLSPISSLPTTTTPIDIDANSVIYQGDTDIAELNGDIQVTRGNQRIDAATLRWHRTTSELESDGKILFDMPGLRVIGQNARFNLDQDHGQISDAHYRFSGNVNLRGHAEKIVIHHPQLIQFDNLFHTACRPGDTAWSLQARRMDIDRAQGRGIAHHARLRIKDVPILYTPYLSFPIDNRRQTGFLIPSIGSTDTTGIDLSLPYYLNLAPNVDATLTPRIMTERGLMLGGEMRYLTPFDRGLLNVEVIPEDRQYESGATWRGAIRMKQAGHFGQNWQTHLDYSVVSDDQYLEDFGNSLEVTSTRRLLQQGDLTYFARDWSLLMRAEAFQAIDPELSPTDRPYGRLPQLLLTTRPFTLASGLETRLEAEYDLFDHDHRVHGQRIAVQPQFNWPVVRSYGHLIPSMRLSFADYVLNDVTPGQSDSPAYAIPSIDLDGKLIFERTITNQQHQWLQTLEPRLYYVYTPYEDQSDIPIFDSSELNFSFANLFRPNRFTGRDRIGDANQLTLGLTTRTLNQITGDEQFRLSVGQIYYFTDQRVQIAGPAEPGGSSPFAGEFAAHLFGHWNGRASFQWDADHEESVWQKRSIGLQYHHPNRQLLNIAYRFDTGNDATTSYEDGDVSFRLPINPKVEMVGRWLYSILHEQTMEAIAGVEYGSCCWRVRFVGRHFKNRPDSSGSHSVMLQVELAGLGKIGSSIDQFLAREIYDY</sequence>
<reference evidence="5 6" key="1">
    <citation type="journal article" date="2020" name="Arch. Microbiol.">
        <title>The genome sequence of the giant phototrophic gammaproteobacterium Thiospirillum jenense gives insight into its physiological properties and phylogenetic relationships.</title>
        <authorList>
            <person name="Imhoff J.F."/>
            <person name="Meyer T.E."/>
            <person name="Kyndt J.A."/>
        </authorList>
    </citation>
    <scope>NUCLEOTIDE SEQUENCE [LARGE SCALE GENOMIC DNA]</scope>
    <source>
        <strain evidence="5 6">DSM 216</strain>
    </source>
</reference>
<dbReference type="InterPro" id="IPR045659">
    <property type="entry name" value="LptD_2"/>
</dbReference>
<dbReference type="InterPro" id="IPR050218">
    <property type="entry name" value="LptD"/>
</dbReference>
<dbReference type="InterPro" id="IPR020889">
    <property type="entry name" value="LipoPS_assembly_LptD"/>
</dbReference>
<gene>
    <name evidence="2 5" type="primary">lptD</name>
    <name evidence="5" type="ORF">HUK38_13085</name>
</gene>
<evidence type="ECO:0000256" key="1">
    <source>
        <dbReference type="ARBA" id="ARBA00023237"/>
    </source>
</evidence>
<dbReference type="Proteomes" id="UP000548632">
    <property type="component" value="Unassembled WGS sequence"/>
</dbReference>
<accession>A0A839HLE5</accession>